<evidence type="ECO:0000259" key="1">
    <source>
        <dbReference type="Pfam" id="PF09361"/>
    </source>
</evidence>
<evidence type="ECO:0000313" key="2">
    <source>
        <dbReference type="EMBL" id="MFC5509669.1"/>
    </source>
</evidence>
<feature type="domain" description="Phasin" evidence="1">
    <location>
        <begin position="6"/>
        <end position="108"/>
    </location>
</feature>
<dbReference type="EMBL" id="JBHSMS010000003">
    <property type="protein sequence ID" value="MFC5509669.1"/>
    <property type="molecule type" value="Genomic_DNA"/>
</dbReference>
<proteinExistence type="predicted"/>
<sequence length="195" mass="20229">MFAIPEQFSNATKANFETQFALFSSLTAKTFESMEKLVELNLSTARATLADSSNVARQLLTAKDPQEFFQLSASRAQPVAEKAVAYNRQLAAIATGTGAEFSKAAEGQIVEANRKVIALVDEVSKNAPAGSENFVAAVKTAISNANAGYEQFSKTTKQAVEAIETNVNAAVSQFSQAAAKAPGASATAAAAAAAA</sequence>
<gene>
    <name evidence="2" type="primary">phaP</name>
    <name evidence="2" type="ORF">ACFPOU_00830</name>
</gene>
<reference evidence="3" key="1">
    <citation type="journal article" date="2019" name="Int. J. Syst. Evol. Microbiol.">
        <title>The Global Catalogue of Microorganisms (GCM) 10K type strain sequencing project: providing services to taxonomists for standard genome sequencing and annotation.</title>
        <authorList>
            <consortium name="The Broad Institute Genomics Platform"/>
            <consortium name="The Broad Institute Genome Sequencing Center for Infectious Disease"/>
            <person name="Wu L."/>
            <person name="Ma J."/>
        </authorList>
    </citation>
    <scope>NUCLEOTIDE SEQUENCE [LARGE SCALE GENOMIC DNA]</scope>
    <source>
        <strain evidence="3">CCUG 38813</strain>
    </source>
</reference>
<dbReference type="Pfam" id="PF09361">
    <property type="entry name" value="Phasin_2"/>
    <property type="match status" value="1"/>
</dbReference>
<accession>A0ABW0PAL2</accession>
<dbReference type="Proteomes" id="UP001596031">
    <property type="component" value="Unassembled WGS sequence"/>
</dbReference>
<dbReference type="NCBIfam" id="TIGR01841">
    <property type="entry name" value="phasin"/>
    <property type="match status" value="1"/>
</dbReference>
<organism evidence="2 3">
    <name type="scientific">Massilia jejuensis</name>
    <dbReference type="NCBI Taxonomy" id="648894"/>
    <lineage>
        <taxon>Bacteria</taxon>
        <taxon>Pseudomonadati</taxon>
        <taxon>Pseudomonadota</taxon>
        <taxon>Betaproteobacteria</taxon>
        <taxon>Burkholderiales</taxon>
        <taxon>Oxalobacteraceae</taxon>
        <taxon>Telluria group</taxon>
        <taxon>Massilia</taxon>
    </lineage>
</organism>
<dbReference type="InterPro" id="IPR010127">
    <property type="entry name" value="Phasin_subfam-1"/>
</dbReference>
<protein>
    <submittedName>
        <fullName evidence="2">TIGR01841 family phasin</fullName>
    </submittedName>
</protein>
<dbReference type="RefSeq" id="WP_379715718.1">
    <property type="nucleotide sequence ID" value="NZ_JBHSMS010000003.1"/>
</dbReference>
<comment type="caution">
    <text evidence="2">The sequence shown here is derived from an EMBL/GenBank/DDBJ whole genome shotgun (WGS) entry which is preliminary data.</text>
</comment>
<keyword evidence="3" id="KW-1185">Reference proteome</keyword>
<dbReference type="InterPro" id="IPR018968">
    <property type="entry name" value="Phasin"/>
</dbReference>
<name>A0ABW0PAL2_9BURK</name>
<evidence type="ECO:0000313" key="3">
    <source>
        <dbReference type="Proteomes" id="UP001596031"/>
    </source>
</evidence>